<sequence>MPTSNKRSDEKAKEATEVARHKAAVARVERAIHGDTPKVTTPEVLGEGELWWHNHYKWLKNQGYLLRARYAPEWIPSWKASKKKWYKCEDGQVPRRSSVLDATRVADGAFVTLKIVQKSIHPHEVDIGQYFSSEPVASDPANHCVPIYQVLQLPDDKDSVLLVMPLLRTYSDPRFDTVGEVVECLRQLFEGLHFMHMHHVAHRDCMRLNVMMDASSLFIDPYHPYQPRLKRDFSGYARHYTRTQRPPKYFLIDFGISRRYDASEHNPLEDPIWGGDKTVPEFQMSNQPRNPFPTDVYYIGSLIRGEFLRTQVGLEFLEPLIADMVQDDPNKRPTMDDVVSRFDAIRKGLSSWKLRSRVVDKKEDAISGFFRGAGHWARRAKFIVGGVPAVPV</sequence>
<evidence type="ECO:0000313" key="1">
    <source>
        <dbReference type="EMBL" id="KAH7918652.1"/>
    </source>
</evidence>
<name>A0ACB8AZ10_9AGAM</name>
<gene>
    <name evidence="1" type="ORF">BV22DRAFT_1041587</name>
</gene>
<evidence type="ECO:0000313" key="2">
    <source>
        <dbReference type="Proteomes" id="UP000790709"/>
    </source>
</evidence>
<dbReference type="EMBL" id="MU266754">
    <property type="protein sequence ID" value="KAH7918652.1"/>
    <property type="molecule type" value="Genomic_DNA"/>
</dbReference>
<protein>
    <submittedName>
        <fullName evidence="1">Uncharacterized protein</fullName>
    </submittedName>
</protein>
<accession>A0ACB8AZ10</accession>
<reference evidence="1" key="1">
    <citation type="journal article" date="2021" name="New Phytol.">
        <title>Evolutionary innovations through gain and loss of genes in the ectomycorrhizal Boletales.</title>
        <authorList>
            <person name="Wu G."/>
            <person name="Miyauchi S."/>
            <person name="Morin E."/>
            <person name="Kuo A."/>
            <person name="Drula E."/>
            <person name="Varga T."/>
            <person name="Kohler A."/>
            <person name="Feng B."/>
            <person name="Cao Y."/>
            <person name="Lipzen A."/>
            <person name="Daum C."/>
            <person name="Hundley H."/>
            <person name="Pangilinan J."/>
            <person name="Johnson J."/>
            <person name="Barry K."/>
            <person name="LaButti K."/>
            <person name="Ng V."/>
            <person name="Ahrendt S."/>
            <person name="Min B."/>
            <person name="Choi I.G."/>
            <person name="Park H."/>
            <person name="Plett J.M."/>
            <person name="Magnuson J."/>
            <person name="Spatafora J.W."/>
            <person name="Nagy L.G."/>
            <person name="Henrissat B."/>
            <person name="Grigoriev I.V."/>
            <person name="Yang Z.L."/>
            <person name="Xu J."/>
            <person name="Martin F.M."/>
        </authorList>
    </citation>
    <scope>NUCLEOTIDE SEQUENCE</scope>
    <source>
        <strain evidence="1">KUC20120723A-06</strain>
    </source>
</reference>
<organism evidence="1 2">
    <name type="scientific">Leucogyrophana mollusca</name>
    <dbReference type="NCBI Taxonomy" id="85980"/>
    <lineage>
        <taxon>Eukaryota</taxon>
        <taxon>Fungi</taxon>
        <taxon>Dikarya</taxon>
        <taxon>Basidiomycota</taxon>
        <taxon>Agaricomycotina</taxon>
        <taxon>Agaricomycetes</taxon>
        <taxon>Agaricomycetidae</taxon>
        <taxon>Boletales</taxon>
        <taxon>Boletales incertae sedis</taxon>
        <taxon>Leucogyrophana</taxon>
    </lineage>
</organism>
<comment type="caution">
    <text evidence="1">The sequence shown here is derived from an EMBL/GenBank/DDBJ whole genome shotgun (WGS) entry which is preliminary data.</text>
</comment>
<proteinExistence type="predicted"/>
<dbReference type="Proteomes" id="UP000790709">
    <property type="component" value="Unassembled WGS sequence"/>
</dbReference>
<keyword evidence="2" id="KW-1185">Reference proteome</keyword>